<evidence type="ECO:0000256" key="3">
    <source>
        <dbReference type="ARBA" id="ARBA00022475"/>
    </source>
</evidence>
<dbReference type="STRING" id="1137284.GCA_001418205_01221"/>
<keyword evidence="2" id="KW-0813">Transport</keyword>
<name>A0A0K6IJV5_9GAMM</name>
<evidence type="ECO:0000256" key="2">
    <source>
        <dbReference type="ARBA" id="ARBA00022448"/>
    </source>
</evidence>
<reference evidence="12" key="1">
    <citation type="submission" date="2015-08" db="EMBL/GenBank/DDBJ databases">
        <authorList>
            <person name="Varghese N."/>
        </authorList>
    </citation>
    <scope>NUCLEOTIDE SEQUENCE [LARGE SCALE GENOMIC DNA]</scope>
    <source>
        <strain evidence="12">JCM 18476</strain>
    </source>
</reference>
<comment type="subcellular location">
    <subcellularLocation>
        <location evidence="1 9">Cell membrane</location>
        <topology evidence="1 9">Multi-pass membrane protein</topology>
    </subcellularLocation>
</comment>
<gene>
    <name evidence="11" type="ORF">Ga0061065_103222</name>
</gene>
<dbReference type="InterPro" id="IPR045324">
    <property type="entry name" value="Small_multidrug_res"/>
</dbReference>
<protein>
    <recommendedName>
        <fullName evidence="8">Guanidinium exporter</fullName>
    </recommendedName>
</protein>
<keyword evidence="4 9" id="KW-0812">Transmembrane</keyword>
<dbReference type="InterPro" id="IPR037185">
    <property type="entry name" value="EmrE-like"/>
</dbReference>
<dbReference type="RefSeq" id="WP_055462330.1">
    <property type="nucleotide sequence ID" value="NZ_CYHG01000003.1"/>
</dbReference>
<feature type="transmembrane region" description="Helical" evidence="10">
    <location>
        <begin position="85"/>
        <end position="104"/>
    </location>
</feature>
<dbReference type="Pfam" id="PF00893">
    <property type="entry name" value="Multi_Drug_Res"/>
    <property type="match status" value="1"/>
</dbReference>
<keyword evidence="5 10" id="KW-1133">Transmembrane helix</keyword>
<dbReference type="AlphaFoldDB" id="A0A0K6IJV5"/>
<dbReference type="GO" id="GO:0022857">
    <property type="term" value="F:transmembrane transporter activity"/>
    <property type="evidence" value="ECO:0007669"/>
    <property type="project" value="InterPro"/>
</dbReference>
<evidence type="ECO:0000313" key="11">
    <source>
        <dbReference type="EMBL" id="CUB03371.1"/>
    </source>
</evidence>
<evidence type="ECO:0000256" key="1">
    <source>
        <dbReference type="ARBA" id="ARBA00004651"/>
    </source>
</evidence>
<dbReference type="PANTHER" id="PTHR30561:SF0">
    <property type="entry name" value="GUANIDINIUM EXPORTER"/>
    <property type="match status" value="1"/>
</dbReference>
<evidence type="ECO:0000256" key="9">
    <source>
        <dbReference type="RuleBase" id="RU003942"/>
    </source>
</evidence>
<keyword evidence="3" id="KW-1003">Cell membrane</keyword>
<evidence type="ECO:0000256" key="6">
    <source>
        <dbReference type="ARBA" id="ARBA00023136"/>
    </source>
</evidence>
<proteinExistence type="inferred from homology"/>
<accession>A0A0K6IJV5</accession>
<dbReference type="FunFam" id="1.10.3730.20:FF:000001">
    <property type="entry name" value="Quaternary ammonium compound resistance transporter SugE"/>
    <property type="match status" value="1"/>
</dbReference>
<evidence type="ECO:0000256" key="10">
    <source>
        <dbReference type="SAM" id="Phobius"/>
    </source>
</evidence>
<dbReference type="GO" id="GO:0005886">
    <property type="term" value="C:plasma membrane"/>
    <property type="evidence" value="ECO:0007669"/>
    <property type="project" value="UniProtKB-SubCell"/>
</dbReference>
<dbReference type="EMBL" id="CYHG01000003">
    <property type="protein sequence ID" value="CUB03371.1"/>
    <property type="molecule type" value="Genomic_DNA"/>
</dbReference>
<evidence type="ECO:0000256" key="8">
    <source>
        <dbReference type="ARBA" id="ARBA00039168"/>
    </source>
</evidence>
<evidence type="ECO:0000256" key="4">
    <source>
        <dbReference type="ARBA" id="ARBA00022692"/>
    </source>
</evidence>
<dbReference type="PANTHER" id="PTHR30561">
    <property type="entry name" value="SMR FAMILY PROTON-DEPENDENT DRUG EFFLUX TRANSPORTER SUGE"/>
    <property type="match status" value="1"/>
</dbReference>
<evidence type="ECO:0000256" key="5">
    <source>
        <dbReference type="ARBA" id="ARBA00022989"/>
    </source>
</evidence>
<dbReference type="InterPro" id="IPR000390">
    <property type="entry name" value="Small_drug/metabolite_transptr"/>
</dbReference>
<sequence>MSWLFLILAGLTEIGWPLGMKLAQTSAIKWPGILMAVVFMVLSGYLLWLAQKGIPMGTAYAVWTGIGAAGTFLVGVVFFGDASSLMRYLGILMILSGVIVLKLAH</sequence>
<organism evidence="11 12">
    <name type="scientific">Marinomonas fungiae</name>
    <dbReference type="NCBI Taxonomy" id="1137284"/>
    <lineage>
        <taxon>Bacteria</taxon>
        <taxon>Pseudomonadati</taxon>
        <taxon>Pseudomonadota</taxon>
        <taxon>Gammaproteobacteria</taxon>
        <taxon>Oceanospirillales</taxon>
        <taxon>Oceanospirillaceae</taxon>
        <taxon>Marinomonas</taxon>
    </lineage>
</organism>
<dbReference type="Proteomes" id="UP000182769">
    <property type="component" value="Unassembled WGS sequence"/>
</dbReference>
<dbReference type="GO" id="GO:1990961">
    <property type="term" value="P:xenobiotic detoxification by transmembrane export across the plasma membrane"/>
    <property type="evidence" value="ECO:0007669"/>
    <property type="project" value="UniProtKB-ARBA"/>
</dbReference>
<feature type="transmembrane region" description="Helical" evidence="10">
    <location>
        <begin position="60"/>
        <end position="79"/>
    </location>
</feature>
<dbReference type="OrthoDB" id="9808638at2"/>
<comment type="similarity">
    <text evidence="7">Belongs to the drug/metabolite transporter (DMT) superfamily. Small multidrug resistance (SMR) (TC 2.A.7.1) family. Gdx/SugE subfamily.</text>
</comment>
<dbReference type="SUPFAM" id="SSF103481">
    <property type="entry name" value="Multidrug resistance efflux transporter EmrE"/>
    <property type="match status" value="1"/>
</dbReference>
<feature type="transmembrane region" description="Helical" evidence="10">
    <location>
        <begin position="27"/>
        <end position="48"/>
    </location>
</feature>
<evidence type="ECO:0000313" key="12">
    <source>
        <dbReference type="Proteomes" id="UP000182769"/>
    </source>
</evidence>
<evidence type="ECO:0000256" key="7">
    <source>
        <dbReference type="ARBA" id="ARBA00038151"/>
    </source>
</evidence>
<keyword evidence="6 10" id="KW-0472">Membrane</keyword>
<dbReference type="Gene3D" id="1.10.3730.20">
    <property type="match status" value="1"/>
</dbReference>
<keyword evidence="12" id="KW-1185">Reference proteome</keyword>